<dbReference type="GeneID" id="90957715"/>
<dbReference type="EMBL" id="NQIK02000008">
    <property type="protein sequence ID" value="KAF7567293.1"/>
    <property type="molecule type" value="Genomic_DNA"/>
</dbReference>
<gene>
    <name evidence="1" type="ORF">PtrM4_138840</name>
</gene>
<comment type="caution">
    <text evidence="1">The sequence shown here is derived from an EMBL/GenBank/DDBJ whole genome shotgun (WGS) entry which is preliminary data.</text>
</comment>
<evidence type="ECO:0000313" key="1">
    <source>
        <dbReference type="EMBL" id="KAF7567293.1"/>
    </source>
</evidence>
<organism evidence="1 2">
    <name type="scientific">Pyrenophora tritici-repentis</name>
    <dbReference type="NCBI Taxonomy" id="45151"/>
    <lineage>
        <taxon>Eukaryota</taxon>
        <taxon>Fungi</taxon>
        <taxon>Dikarya</taxon>
        <taxon>Ascomycota</taxon>
        <taxon>Pezizomycotina</taxon>
        <taxon>Dothideomycetes</taxon>
        <taxon>Pleosporomycetidae</taxon>
        <taxon>Pleosporales</taxon>
        <taxon>Pleosporineae</taxon>
        <taxon>Pleosporaceae</taxon>
        <taxon>Pyrenophora</taxon>
    </lineage>
</organism>
<sequence length="72" mass="8247">MAKRKNETPANGKAKKKRAISDDEAQKNFRDGLFNSQVLEGYTNYYVDSQPYAPTHHTFQTTLIDHLATSMR</sequence>
<dbReference type="RefSeq" id="XP_065960323.1">
    <property type="nucleotide sequence ID" value="XM_066109401.1"/>
</dbReference>
<dbReference type="AlphaFoldDB" id="A0A317A1P1"/>
<dbReference type="KEGG" id="ptrr:90957715"/>
<name>A0A317A1P1_9PLEO</name>
<accession>A0A317A1P1</accession>
<proteinExistence type="predicted"/>
<protein>
    <submittedName>
        <fullName evidence="1">Uncharacterized protein</fullName>
    </submittedName>
</protein>
<reference evidence="1 2" key="1">
    <citation type="journal article" date="2018" name="BMC Genomics">
        <title>Comparative genomics of the wheat fungal pathogen Pyrenophora tritici-repentis reveals chromosomal variations and genome plasticity.</title>
        <authorList>
            <person name="Moolhuijzen P."/>
            <person name="See P.T."/>
            <person name="Hane J.K."/>
            <person name="Shi G."/>
            <person name="Liu Z."/>
            <person name="Oliver R.P."/>
            <person name="Moffat C.S."/>
        </authorList>
    </citation>
    <scope>NUCLEOTIDE SEQUENCE [LARGE SCALE GENOMIC DNA]</scope>
    <source>
        <strain evidence="1">M4</strain>
    </source>
</reference>
<dbReference type="Proteomes" id="UP000245464">
    <property type="component" value="Chromosome 8"/>
</dbReference>
<evidence type="ECO:0000313" key="2">
    <source>
        <dbReference type="Proteomes" id="UP000245464"/>
    </source>
</evidence>